<dbReference type="InterPro" id="IPR021832">
    <property type="entry name" value="ANKRD13"/>
</dbReference>
<dbReference type="InterPro" id="IPR003903">
    <property type="entry name" value="UIM_dom"/>
</dbReference>
<name>A0ABU7BHW1_9TELE</name>
<feature type="non-terminal residue" evidence="7">
    <location>
        <position position="1"/>
    </location>
</feature>
<feature type="region of interest" description="Disordered" evidence="5">
    <location>
        <begin position="228"/>
        <end position="308"/>
    </location>
</feature>
<dbReference type="EMBL" id="JAHUTI010052840">
    <property type="protein sequence ID" value="MED6249665.1"/>
    <property type="molecule type" value="Genomic_DNA"/>
</dbReference>
<keyword evidence="2" id="KW-1003">Cell membrane</keyword>
<gene>
    <name evidence="7" type="ORF">ATANTOWER_017739</name>
</gene>
<dbReference type="SMART" id="SM00726">
    <property type="entry name" value="UIM"/>
    <property type="match status" value="2"/>
</dbReference>
<dbReference type="Proteomes" id="UP001345963">
    <property type="component" value="Unassembled WGS sequence"/>
</dbReference>
<evidence type="ECO:0000259" key="6">
    <source>
        <dbReference type="Pfam" id="PF11904"/>
    </source>
</evidence>
<comment type="subcellular location">
    <subcellularLocation>
        <location evidence="1">Cell membrane</location>
    </subcellularLocation>
</comment>
<feature type="compositionally biased region" description="Polar residues" evidence="5">
    <location>
        <begin position="228"/>
        <end position="240"/>
    </location>
</feature>
<feature type="compositionally biased region" description="Low complexity" evidence="5">
    <location>
        <begin position="271"/>
        <end position="280"/>
    </location>
</feature>
<comment type="caution">
    <text evidence="7">The sequence shown here is derived from an EMBL/GenBank/DDBJ whole genome shotgun (WGS) entry which is preliminary data.</text>
</comment>
<evidence type="ECO:0000256" key="1">
    <source>
        <dbReference type="ARBA" id="ARBA00004236"/>
    </source>
</evidence>
<reference evidence="7 8" key="1">
    <citation type="submission" date="2021-07" db="EMBL/GenBank/DDBJ databases">
        <authorList>
            <person name="Palmer J.M."/>
        </authorList>
    </citation>
    <scope>NUCLEOTIDE SEQUENCE [LARGE SCALE GENOMIC DNA]</scope>
    <source>
        <strain evidence="7 8">AT_MEX2019</strain>
        <tissue evidence="7">Muscle</tissue>
    </source>
</reference>
<protein>
    <recommendedName>
        <fullName evidence="6">Ankyrin repeat domain-containing protein</fullName>
    </recommendedName>
</protein>
<evidence type="ECO:0000256" key="5">
    <source>
        <dbReference type="SAM" id="MobiDB-lite"/>
    </source>
</evidence>
<evidence type="ECO:0000256" key="2">
    <source>
        <dbReference type="ARBA" id="ARBA00022475"/>
    </source>
</evidence>
<organism evidence="7 8">
    <name type="scientific">Ataeniobius toweri</name>
    <dbReference type="NCBI Taxonomy" id="208326"/>
    <lineage>
        <taxon>Eukaryota</taxon>
        <taxon>Metazoa</taxon>
        <taxon>Chordata</taxon>
        <taxon>Craniata</taxon>
        <taxon>Vertebrata</taxon>
        <taxon>Euteleostomi</taxon>
        <taxon>Actinopterygii</taxon>
        <taxon>Neopterygii</taxon>
        <taxon>Teleostei</taxon>
        <taxon>Neoteleostei</taxon>
        <taxon>Acanthomorphata</taxon>
        <taxon>Ovalentaria</taxon>
        <taxon>Atherinomorphae</taxon>
        <taxon>Cyprinodontiformes</taxon>
        <taxon>Goodeidae</taxon>
        <taxon>Ataeniobius</taxon>
    </lineage>
</organism>
<evidence type="ECO:0000313" key="8">
    <source>
        <dbReference type="Proteomes" id="UP001345963"/>
    </source>
</evidence>
<dbReference type="PANTHER" id="PTHR12447">
    <property type="entry name" value="ANKYRIN REPEAT DOMAIN-CONTAINING PROTEIN 13"/>
    <property type="match status" value="1"/>
</dbReference>
<dbReference type="InterPro" id="IPR055285">
    <property type="entry name" value="ANKRD13_C"/>
</dbReference>
<evidence type="ECO:0000313" key="7">
    <source>
        <dbReference type="EMBL" id="MED6249665.1"/>
    </source>
</evidence>
<feature type="domain" description="Ankyrin repeat" evidence="6">
    <location>
        <begin position="1"/>
        <end position="199"/>
    </location>
</feature>
<proteinExistence type="predicted"/>
<sequence length="321" mass="36024">VFSVNNVNVVIRTRTEHLTDEEKARIKSERNVLESLLGTVEQHISAQGNLTLEYATATNPTAITPEEYFNPDFDLGNRDIGRPIELTIRTQKFKGTLWMSEEHPLSLVEQVTPIIDLMARTSSHFARLRDFVTLKFPPGFPVKIEIPLFHVLNARITFGNVNKCRTEEESASPEENDAAAAPTPFQVCPSVFEVPQSYHRRGVSRHVPMSNNDDDLLQYAIHQSLLDSQRGSGQEESWSDANGELPQAITGSQNDRSIPEGVLVDFGDNVSPASSPSTSSHDSDLRLAMELSAQAQEEEERMRKQEEEELERILQLSLTEK</sequence>
<keyword evidence="8" id="KW-1185">Reference proteome</keyword>
<evidence type="ECO:0000256" key="3">
    <source>
        <dbReference type="ARBA" id="ARBA00022737"/>
    </source>
</evidence>
<accession>A0ABU7BHW1</accession>
<evidence type="ECO:0000256" key="4">
    <source>
        <dbReference type="ARBA" id="ARBA00023136"/>
    </source>
</evidence>
<keyword evidence="3" id="KW-0677">Repeat</keyword>
<keyword evidence="4" id="KW-0472">Membrane</keyword>
<dbReference type="PANTHER" id="PTHR12447:SF4">
    <property type="entry name" value="ANKYRIN REPEAT DOMAIN-CONTAINING PROTEIN 13A"/>
    <property type="match status" value="1"/>
</dbReference>
<dbReference type="Pfam" id="PF11904">
    <property type="entry name" value="ANKRD13_C"/>
    <property type="match status" value="1"/>
</dbReference>